<dbReference type="Pfam" id="PF00990">
    <property type="entry name" value="GGDEF"/>
    <property type="match status" value="1"/>
</dbReference>
<dbReference type="InterPro" id="IPR001610">
    <property type="entry name" value="PAC"/>
</dbReference>
<feature type="domain" description="PAC" evidence="2">
    <location>
        <begin position="89"/>
        <end position="141"/>
    </location>
</feature>
<evidence type="ECO:0000259" key="3">
    <source>
        <dbReference type="PROSITE" id="PS50883"/>
    </source>
</evidence>
<dbReference type="Pfam" id="PF00563">
    <property type="entry name" value="EAL"/>
    <property type="match status" value="1"/>
</dbReference>
<dbReference type="SMART" id="SM00052">
    <property type="entry name" value="EAL"/>
    <property type="match status" value="1"/>
</dbReference>
<feature type="domain" description="PAS" evidence="1">
    <location>
        <begin position="12"/>
        <end position="85"/>
    </location>
</feature>
<dbReference type="InterPro" id="IPR050706">
    <property type="entry name" value="Cyclic-di-GMP_PDE-like"/>
</dbReference>
<dbReference type="InterPro" id="IPR035965">
    <property type="entry name" value="PAS-like_dom_sf"/>
</dbReference>
<dbReference type="SUPFAM" id="SSF55073">
    <property type="entry name" value="Nucleotide cyclase"/>
    <property type="match status" value="1"/>
</dbReference>
<name>A0A1I4XT69_9NEIS</name>
<reference evidence="6" key="1">
    <citation type="submission" date="2016-10" db="EMBL/GenBank/DDBJ databases">
        <authorList>
            <person name="Varghese N."/>
            <person name="Submissions S."/>
        </authorList>
    </citation>
    <scope>NUCLEOTIDE SEQUENCE [LARGE SCALE GENOMIC DNA]</scope>
    <source>
        <strain evidence="6">DSM 6150</strain>
    </source>
</reference>
<sequence>MPKESVMPENTAAQSLDLLLSAAHDALWAWDIDGNRAVWGAAWRTITGQGNDARLKPGIEEWQDRLHPDERSQVLHTLEQYLAGNTARFESEHRLLHEDGGYRWIAASAICARDASGKALRMAGSFTDITEHKVLEPYTRLPNRILFLDRLERSLSRLRFGGNHAVGVLSVHLQLPASHADQLTHDEQAQLGRILSERITAELRPWDFVAQFNVLEFAVLLEMVASGTDLPTITDRLFKALHRPIQVGQHSLQISAAIGSADTATVSGNEERLLRAAESAAQLAATHGDFRHVSFDPATQEQLAHRLALERDIVATLMERGFEPWFQPIVRLSDGAITGFEALARWPRDGETLPPKQFLSFLEHSGLVSQLSWIMLEKGLTSLAAWHQQGLLRSDCRLNVNLSADQLLEPHLAGSALALLEDLALSPSLLNLELPEKAVLRQNDKALRAVNLLREQGVGIVIDDTGTGMSSLPQLQAFPLDALKIDRAFVQRLESDEAACNMARSVIALASALDLTAIAEGVETPAQLAFLQDNGVHAAQGFLFGKPMPAETVPQWLESSKPLIVDLLTPAL</sequence>
<dbReference type="CDD" id="cd01948">
    <property type="entry name" value="EAL"/>
    <property type="match status" value="1"/>
</dbReference>
<gene>
    <name evidence="5" type="ORF">SAMN05660284_01075</name>
</gene>
<dbReference type="InterPro" id="IPR029787">
    <property type="entry name" value="Nucleotide_cyclase"/>
</dbReference>
<dbReference type="InterPro" id="IPR000160">
    <property type="entry name" value="GGDEF_dom"/>
</dbReference>
<evidence type="ECO:0000259" key="1">
    <source>
        <dbReference type="PROSITE" id="PS50112"/>
    </source>
</evidence>
<evidence type="ECO:0000313" key="5">
    <source>
        <dbReference type="EMBL" id="SFN28489.1"/>
    </source>
</evidence>
<dbReference type="EMBL" id="FOVE01000006">
    <property type="protein sequence ID" value="SFN28489.1"/>
    <property type="molecule type" value="Genomic_DNA"/>
</dbReference>
<dbReference type="PANTHER" id="PTHR33121">
    <property type="entry name" value="CYCLIC DI-GMP PHOSPHODIESTERASE PDEF"/>
    <property type="match status" value="1"/>
</dbReference>
<dbReference type="Gene3D" id="3.30.70.270">
    <property type="match status" value="1"/>
</dbReference>
<dbReference type="Proteomes" id="UP000242869">
    <property type="component" value="Unassembled WGS sequence"/>
</dbReference>
<dbReference type="SMART" id="SM00267">
    <property type="entry name" value="GGDEF"/>
    <property type="match status" value="1"/>
</dbReference>
<dbReference type="PROSITE" id="PS50883">
    <property type="entry name" value="EAL"/>
    <property type="match status" value="1"/>
</dbReference>
<dbReference type="Pfam" id="PF08447">
    <property type="entry name" value="PAS_3"/>
    <property type="match status" value="1"/>
</dbReference>
<dbReference type="GO" id="GO:0071111">
    <property type="term" value="F:cyclic-guanylate-specific phosphodiesterase activity"/>
    <property type="evidence" value="ECO:0007669"/>
    <property type="project" value="InterPro"/>
</dbReference>
<dbReference type="SMART" id="SM00086">
    <property type="entry name" value="PAC"/>
    <property type="match status" value="1"/>
</dbReference>
<dbReference type="InterPro" id="IPR035919">
    <property type="entry name" value="EAL_sf"/>
</dbReference>
<dbReference type="InterPro" id="IPR000700">
    <property type="entry name" value="PAS-assoc_C"/>
</dbReference>
<dbReference type="SUPFAM" id="SSF141868">
    <property type="entry name" value="EAL domain-like"/>
    <property type="match status" value="1"/>
</dbReference>
<keyword evidence="6" id="KW-1185">Reference proteome</keyword>
<dbReference type="InterPro" id="IPR013655">
    <property type="entry name" value="PAS_fold_3"/>
</dbReference>
<dbReference type="PROSITE" id="PS50113">
    <property type="entry name" value="PAC"/>
    <property type="match status" value="1"/>
</dbReference>
<dbReference type="SUPFAM" id="SSF55785">
    <property type="entry name" value="PYP-like sensor domain (PAS domain)"/>
    <property type="match status" value="1"/>
</dbReference>
<dbReference type="InterPro" id="IPR043128">
    <property type="entry name" value="Rev_trsase/Diguanyl_cyclase"/>
</dbReference>
<dbReference type="AlphaFoldDB" id="A0A1I4XT69"/>
<feature type="domain" description="EAL" evidence="3">
    <location>
        <begin position="306"/>
        <end position="561"/>
    </location>
</feature>
<protein>
    <submittedName>
        <fullName evidence="5">PAS domain S-box-containing protein/diguanylate cyclase (GGDEF) domain-containing protein</fullName>
    </submittedName>
</protein>
<dbReference type="InterPro" id="IPR001633">
    <property type="entry name" value="EAL_dom"/>
</dbReference>
<evidence type="ECO:0000259" key="4">
    <source>
        <dbReference type="PROSITE" id="PS50887"/>
    </source>
</evidence>
<evidence type="ECO:0000259" key="2">
    <source>
        <dbReference type="PROSITE" id="PS50113"/>
    </source>
</evidence>
<evidence type="ECO:0000313" key="6">
    <source>
        <dbReference type="Proteomes" id="UP000242869"/>
    </source>
</evidence>
<dbReference type="CDD" id="cd00130">
    <property type="entry name" value="PAS"/>
    <property type="match status" value="1"/>
</dbReference>
<accession>A0A1I4XT69</accession>
<proteinExistence type="predicted"/>
<dbReference type="InterPro" id="IPR000014">
    <property type="entry name" value="PAS"/>
</dbReference>
<feature type="domain" description="GGDEF" evidence="4">
    <location>
        <begin position="164"/>
        <end position="297"/>
    </location>
</feature>
<dbReference type="Gene3D" id="3.30.450.20">
    <property type="entry name" value="PAS domain"/>
    <property type="match status" value="1"/>
</dbReference>
<dbReference type="PANTHER" id="PTHR33121:SF70">
    <property type="entry name" value="SIGNALING PROTEIN YKOW"/>
    <property type="match status" value="1"/>
</dbReference>
<organism evidence="5 6">
    <name type="scientific">Formivibrio citricus</name>
    <dbReference type="NCBI Taxonomy" id="83765"/>
    <lineage>
        <taxon>Bacteria</taxon>
        <taxon>Pseudomonadati</taxon>
        <taxon>Pseudomonadota</taxon>
        <taxon>Betaproteobacteria</taxon>
        <taxon>Neisseriales</taxon>
        <taxon>Chitinibacteraceae</taxon>
        <taxon>Formivibrio</taxon>
    </lineage>
</organism>
<dbReference type="PROSITE" id="PS50887">
    <property type="entry name" value="GGDEF"/>
    <property type="match status" value="1"/>
</dbReference>
<dbReference type="Gene3D" id="3.20.20.450">
    <property type="entry name" value="EAL domain"/>
    <property type="match status" value="1"/>
</dbReference>
<dbReference type="NCBIfam" id="TIGR00229">
    <property type="entry name" value="sensory_box"/>
    <property type="match status" value="1"/>
</dbReference>
<dbReference type="PROSITE" id="PS50112">
    <property type="entry name" value="PAS"/>
    <property type="match status" value="1"/>
</dbReference>
<dbReference type="STRING" id="83765.SAMN05660284_01075"/>